<keyword evidence="4" id="KW-1185">Reference proteome</keyword>
<evidence type="ECO:0000313" key="4">
    <source>
        <dbReference type="Proteomes" id="UP000800235"/>
    </source>
</evidence>
<reference evidence="3" key="1">
    <citation type="journal article" date="2020" name="Stud. Mycol.">
        <title>101 Dothideomycetes genomes: a test case for predicting lifestyles and emergence of pathogens.</title>
        <authorList>
            <person name="Haridas S."/>
            <person name="Albert R."/>
            <person name="Binder M."/>
            <person name="Bloem J."/>
            <person name="Labutti K."/>
            <person name="Salamov A."/>
            <person name="Andreopoulos B."/>
            <person name="Baker S."/>
            <person name="Barry K."/>
            <person name="Bills G."/>
            <person name="Bluhm B."/>
            <person name="Cannon C."/>
            <person name="Castanera R."/>
            <person name="Culley D."/>
            <person name="Daum C."/>
            <person name="Ezra D."/>
            <person name="Gonzalez J."/>
            <person name="Henrissat B."/>
            <person name="Kuo A."/>
            <person name="Liang C."/>
            <person name="Lipzen A."/>
            <person name="Lutzoni F."/>
            <person name="Magnuson J."/>
            <person name="Mondo S."/>
            <person name="Nolan M."/>
            <person name="Ohm R."/>
            <person name="Pangilinan J."/>
            <person name="Park H.-J."/>
            <person name="Ramirez L."/>
            <person name="Alfaro M."/>
            <person name="Sun H."/>
            <person name="Tritt A."/>
            <person name="Yoshinaga Y."/>
            <person name="Zwiers L.-H."/>
            <person name="Turgeon B."/>
            <person name="Goodwin S."/>
            <person name="Spatafora J."/>
            <person name="Crous P."/>
            <person name="Grigoriev I."/>
        </authorList>
    </citation>
    <scope>NUCLEOTIDE SEQUENCE</scope>
    <source>
        <strain evidence="3">CBS 130266</strain>
    </source>
</reference>
<dbReference type="PANTHER" id="PTHR10366">
    <property type="entry name" value="NAD DEPENDENT EPIMERASE/DEHYDRATASE"/>
    <property type="match status" value="1"/>
</dbReference>
<organism evidence="3 4">
    <name type="scientific">Tothia fuscella</name>
    <dbReference type="NCBI Taxonomy" id="1048955"/>
    <lineage>
        <taxon>Eukaryota</taxon>
        <taxon>Fungi</taxon>
        <taxon>Dikarya</taxon>
        <taxon>Ascomycota</taxon>
        <taxon>Pezizomycotina</taxon>
        <taxon>Dothideomycetes</taxon>
        <taxon>Pleosporomycetidae</taxon>
        <taxon>Venturiales</taxon>
        <taxon>Cylindrosympodiaceae</taxon>
        <taxon>Tothia</taxon>
    </lineage>
</organism>
<dbReference type="SUPFAM" id="SSF51735">
    <property type="entry name" value="NAD(P)-binding Rossmann-fold domains"/>
    <property type="match status" value="1"/>
</dbReference>
<proteinExistence type="inferred from homology"/>
<sequence length="152" mass="17188">MARTEKQPAVYDESLWNSVTYEQGQTDRAVTYRASKTLAGRTAWEFVEKENPGFTLSTICPPYIFGPVAPWLNSRDSVNTSNQFFVSLLQGGWKNKLPPTGVWFYTDVRDVALAHVRAMEVPEADGKRFFVTAGHFDMKEIAGDCEKELSRD</sequence>
<dbReference type="GO" id="GO:0016616">
    <property type="term" value="F:oxidoreductase activity, acting on the CH-OH group of donors, NAD or NADP as acceptor"/>
    <property type="evidence" value="ECO:0007669"/>
    <property type="project" value="TreeGrafter"/>
</dbReference>
<name>A0A9P4NKY0_9PEZI</name>
<dbReference type="InterPro" id="IPR050425">
    <property type="entry name" value="NAD(P)_dehydrat-like"/>
</dbReference>
<evidence type="ECO:0000313" key="3">
    <source>
        <dbReference type="EMBL" id="KAF2425366.1"/>
    </source>
</evidence>
<protein>
    <recommendedName>
        <fullName evidence="5">NAD-dependent epimerase/dehydratase domain-containing protein</fullName>
    </recommendedName>
</protein>
<evidence type="ECO:0000256" key="2">
    <source>
        <dbReference type="ARBA" id="ARBA00023445"/>
    </source>
</evidence>
<accession>A0A9P4NKY0</accession>
<dbReference type="OrthoDB" id="2735536at2759"/>
<dbReference type="EMBL" id="MU007070">
    <property type="protein sequence ID" value="KAF2425366.1"/>
    <property type="molecule type" value="Genomic_DNA"/>
</dbReference>
<gene>
    <name evidence="3" type="ORF">EJ08DRAFT_403470</name>
</gene>
<evidence type="ECO:0008006" key="5">
    <source>
        <dbReference type="Google" id="ProtNLM"/>
    </source>
</evidence>
<comment type="caution">
    <text evidence="3">The sequence shown here is derived from an EMBL/GenBank/DDBJ whole genome shotgun (WGS) entry which is preliminary data.</text>
</comment>
<dbReference type="AlphaFoldDB" id="A0A9P4NKY0"/>
<dbReference type="Proteomes" id="UP000800235">
    <property type="component" value="Unassembled WGS sequence"/>
</dbReference>
<keyword evidence="1" id="KW-0560">Oxidoreductase</keyword>
<dbReference type="PANTHER" id="PTHR10366:SF564">
    <property type="entry name" value="STEROL-4-ALPHA-CARBOXYLATE 3-DEHYDROGENASE, DECARBOXYLATING"/>
    <property type="match status" value="1"/>
</dbReference>
<evidence type="ECO:0000256" key="1">
    <source>
        <dbReference type="ARBA" id="ARBA00023002"/>
    </source>
</evidence>
<dbReference type="Gene3D" id="3.40.50.720">
    <property type="entry name" value="NAD(P)-binding Rossmann-like Domain"/>
    <property type="match status" value="1"/>
</dbReference>
<dbReference type="InterPro" id="IPR036291">
    <property type="entry name" value="NAD(P)-bd_dom_sf"/>
</dbReference>
<comment type="similarity">
    <text evidence="2">Belongs to the NAD(P)-dependent epimerase/dehydratase family. Dihydroflavonol-4-reductase subfamily.</text>
</comment>